<evidence type="ECO:0000313" key="2">
    <source>
        <dbReference type="EMBL" id="SEH40373.1"/>
    </source>
</evidence>
<organism evidence="2 3">
    <name type="scientific">Chryseobacterium culicis</name>
    <dbReference type="NCBI Taxonomy" id="680127"/>
    <lineage>
        <taxon>Bacteria</taxon>
        <taxon>Pseudomonadati</taxon>
        <taxon>Bacteroidota</taxon>
        <taxon>Flavobacteriia</taxon>
        <taxon>Flavobacteriales</taxon>
        <taxon>Weeksellaceae</taxon>
        <taxon>Chryseobacterium group</taxon>
        <taxon>Chryseobacterium</taxon>
    </lineage>
</organism>
<dbReference type="GO" id="GO:0016747">
    <property type="term" value="F:acyltransferase activity, transferring groups other than amino-acyl groups"/>
    <property type="evidence" value="ECO:0007669"/>
    <property type="project" value="InterPro"/>
</dbReference>
<feature type="domain" description="N-acetyltransferase" evidence="1">
    <location>
        <begin position="1"/>
        <end position="166"/>
    </location>
</feature>
<sequence>MKLVEAKEKDIPLIQELARRSWESAYVGIISPEQINYMLGEMYSEEEISKHLENPNYHYYLIFDENNDSFEGFIGYEHGYEEETTKLHRIYLVPESKGKGFGKGALDFLKRKLSESNDRRIILNVNKENNAKKFYESQGFKVYNEMVLDIGNGFVMDDYQMEYIIHFDLT</sequence>
<dbReference type="STRING" id="680127.SAMN05421593_3768"/>
<protein>
    <submittedName>
        <fullName evidence="2">Ribosomal protein S18 acetylase RimI</fullName>
    </submittedName>
</protein>
<dbReference type="EMBL" id="FNWQ01000005">
    <property type="protein sequence ID" value="SEH40373.1"/>
    <property type="molecule type" value="Genomic_DNA"/>
</dbReference>
<accession>A0A1H6I223</accession>
<dbReference type="AlphaFoldDB" id="A0A1H6I223"/>
<dbReference type="RefSeq" id="WP_089694539.1">
    <property type="nucleotide sequence ID" value="NZ_FNWQ01000005.1"/>
</dbReference>
<evidence type="ECO:0000313" key="3">
    <source>
        <dbReference type="Proteomes" id="UP000198561"/>
    </source>
</evidence>
<dbReference type="InterPro" id="IPR000182">
    <property type="entry name" value="GNAT_dom"/>
</dbReference>
<name>A0A1H6I223_CHRCI</name>
<dbReference type="OrthoDB" id="9800604at2"/>
<dbReference type="GO" id="GO:0005840">
    <property type="term" value="C:ribosome"/>
    <property type="evidence" value="ECO:0007669"/>
    <property type="project" value="UniProtKB-KW"/>
</dbReference>
<keyword evidence="2" id="KW-0689">Ribosomal protein</keyword>
<evidence type="ECO:0000259" key="1">
    <source>
        <dbReference type="PROSITE" id="PS51186"/>
    </source>
</evidence>
<reference evidence="2 3" key="1">
    <citation type="submission" date="2016-10" db="EMBL/GenBank/DDBJ databases">
        <authorList>
            <person name="de Groot N.N."/>
        </authorList>
    </citation>
    <scope>NUCLEOTIDE SEQUENCE [LARGE SCALE GENOMIC DNA]</scope>
    <source>
        <strain evidence="2 3">DSM 23031</strain>
    </source>
</reference>
<dbReference type="InterPro" id="IPR016181">
    <property type="entry name" value="Acyl_CoA_acyltransferase"/>
</dbReference>
<dbReference type="SUPFAM" id="SSF55729">
    <property type="entry name" value="Acyl-CoA N-acyltransferases (Nat)"/>
    <property type="match status" value="1"/>
</dbReference>
<dbReference type="Pfam" id="PF13673">
    <property type="entry name" value="Acetyltransf_10"/>
    <property type="match status" value="1"/>
</dbReference>
<gene>
    <name evidence="2" type="ORF">SAMN05421593_3768</name>
</gene>
<dbReference type="PROSITE" id="PS51186">
    <property type="entry name" value="GNAT"/>
    <property type="match status" value="1"/>
</dbReference>
<dbReference type="Proteomes" id="UP000198561">
    <property type="component" value="Unassembled WGS sequence"/>
</dbReference>
<keyword evidence="2" id="KW-0687">Ribonucleoprotein</keyword>
<proteinExistence type="predicted"/>
<dbReference type="Gene3D" id="3.40.630.30">
    <property type="match status" value="1"/>
</dbReference>